<feature type="transmembrane region" description="Helical" evidence="3">
    <location>
        <begin position="136"/>
        <end position="159"/>
    </location>
</feature>
<keyword evidence="3" id="KW-0472">Membrane</keyword>
<keyword evidence="5" id="KW-1185">Reference proteome</keyword>
<dbReference type="Proteomes" id="UP000326837">
    <property type="component" value="Chromosome"/>
</dbReference>
<protein>
    <recommendedName>
        <fullName evidence="6">Chromosome partition protein Smc</fullName>
    </recommendedName>
</protein>
<name>A0A5K7XEM6_9BACT</name>
<feature type="transmembrane region" description="Helical" evidence="3">
    <location>
        <begin position="20"/>
        <end position="41"/>
    </location>
</feature>
<accession>A0A5K7XEM6</accession>
<sequence length="557" mass="61352">MDQIRQQVARARRRLWMELFLNRLVHCWFVALIVAAVAIAVPKFVAVENLPADWTAWWLGAAFVGGLGVALGWMFFRGRSELEAAMEIDRRFGLRERVASSLSLPAELSETPAGQALLNDAVRAVSRLEISQQFRVRVGSIALLPLAPALLTAALILLVDNQQVQSSASPQANKLTPQALENTTEALRKKLVEKRKEAAKKGLKEAESLLLQVDKKVEKLADKKDVDRKQALVKMNDLAKQLNDRKEKLGGDQELKKQLASMKDFSKGPAEKMVDAMKSGDWDQAQKELDKIKEQLKAGKLDNAGKQQLQKQLAQLQKKLDQAAAGQQQAMDQLKQEIAKQKQQGNLAKAGEMQQKLDQMQKQQQQSEQMQKLAQQIAQAKQAMEKGDQQAAAQAMDQMSQQLEQMKQDMGESEMLDAAMDQLEMAKASMSCEECQGAGCEKCQGGGNMNGRFGQKPGGQGNGNGKGMGKGRGGAGTRDETDAAFRDTQVKQKPNQGPAVITGEADGPNLRGNVREAIQEEMAAQASEPADPLVIEQLPRTQRENAEDYFNRLRDGE</sequence>
<feature type="region of interest" description="Disordered" evidence="2">
    <location>
        <begin position="342"/>
        <end position="366"/>
    </location>
</feature>
<feature type="compositionally biased region" description="Gly residues" evidence="2">
    <location>
        <begin position="456"/>
        <end position="476"/>
    </location>
</feature>
<dbReference type="AlphaFoldDB" id="A0A5K7XEM6"/>
<evidence type="ECO:0008006" key="6">
    <source>
        <dbReference type="Google" id="ProtNLM"/>
    </source>
</evidence>
<keyword evidence="3" id="KW-1133">Transmembrane helix</keyword>
<reference evidence="5" key="1">
    <citation type="submission" date="2019-10" db="EMBL/GenBank/DDBJ databases">
        <title>Lacipirellula parvula gen. nov., sp. nov., representing a lineage of planctomycetes widespread in freshwater anoxic habitats, and description of the family Lacipirellulaceae.</title>
        <authorList>
            <person name="Dedysh S.N."/>
            <person name="Kulichevskaya I.S."/>
            <person name="Beletsky A.V."/>
            <person name="Rakitin A.L."/>
            <person name="Mardanov A.V."/>
            <person name="Ivanova A.A."/>
            <person name="Saltykova V.X."/>
            <person name="Rijpstra W.I.C."/>
            <person name="Sinninghe Damste J.S."/>
            <person name="Ravin N.V."/>
        </authorList>
    </citation>
    <scope>NUCLEOTIDE SEQUENCE [LARGE SCALE GENOMIC DNA]</scope>
    <source>
        <strain evidence="5">PX69</strain>
    </source>
</reference>
<feature type="coiled-coil region" evidence="1">
    <location>
        <begin position="189"/>
        <end position="223"/>
    </location>
</feature>
<evidence type="ECO:0000313" key="4">
    <source>
        <dbReference type="EMBL" id="BBO31449.1"/>
    </source>
</evidence>
<feature type="compositionally biased region" description="Basic and acidic residues" evidence="2">
    <location>
        <begin position="477"/>
        <end position="490"/>
    </location>
</feature>
<evidence type="ECO:0000256" key="1">
    <source>
        <dbReference type="SAM" id="Coils"/>
    </source>
</evidence>
<organism evidence="4 5">
    <name type="scientific">Lacipirellula parvula</name>
    <dbReference type="NCBI Taxonomy" id="2650471"/>
    <lineage>
        <taxon>Bacteria</taxon>
        <taxon>Pseudomonadati</taxon>
        <taxon>Planctomycetota</taxon>
        <taxon>Planctomycetia</taxon>
        <taxon>Pirellulales</taxon>
        <taxon>Lacipirellulaceae</taxon>
        <taxon>Lacipirellula</taxon>
    </lineage>
</organism>
<keyword evidence="1" id="KW-0175">Coiled coil</keyword>
<keyword evidence="3" id="KW-0812">Transmembrane</keyword>
<feature type="transmembrane region" description="Helical" evidence="3">
    <location>
        <begin position="56"/>
        <end position="76"/>
    </location>
</feature>
<gene>
    <name evidence="4" type="ORF">PLANPX_1061</name>
</gene>
<feature type="region of interest" description="Disordered" evidence="2">
    <location>
        <begin position="451"/>
        <end position="510"/>
    </location>
</feature>
<proteinExistence type="predicted"/>
<dbReference type="KEGG" id="lpav:PLANPX_1061"/>
<dbReference type="RefSeq" id="WP_152097593.1">
    <property type="nucleotide sequence ID" value="NZ_AP021861.1"/>
</dbReference>
<evidence type="ECO:0000256" key="2">
    <source>
        <dbReference type="SAM" id="MobiDB-lite"/>
    </source>
</evidence>
<dbReference type="EMBL" id="AP021861">
    <property type="protein sequence ID" value="BBO31449.1"/>
    <property type="molecule type" value="Genomic_DNA"/>
</dbReference>
<evidence type="ECO:0000256" key="3">
    <source>
        <dbReference type="SAM" id="Phobius"/>
    </source>
</evidence>
<feature type="compositionally biased region" description="Low complexity" evidence="2">
    <location>
        <begin position="353"/>
        <end position="366"/>
    </location>
</feature>
<evidence type="ECO:0000313" key="5">
    <source>
        <dbReference type="Proteomes" id="UP000326837"/>
    </source>
</evidence>